<dbReference type="SUPFAM" id="SSF49354">
    <property type="entry name" value="PapD-like"/>
    <property type="match status" value="1"/>
</dbReference>
<feature type="chain" id="PRO_5011915298" evidence="1">
    <location>
        <begin position="20"/>
        <end position="246"/>
    </location>
</feature>
<dbReference type="Gene3D" id="2.60.40.10">
    <property type="entry name" value="Immunoglobulins"/>
    <property type="match status" value="1"/>
</dbReference>
<dbReference type="InterPro" id="IPR008962">
    <property type="entry name" value="PapD-like_sf"/>
</dbReference>
<dbReference type="RefSeq" id="WP_095024488.1">
    <property type="nucleotide sequence ID" value="NZ_CAACYJ010000035.1"/>
</dbReference>
<dbReference type="InterPro" id="IPR013783">
    <property type="entry name" value="Ig-like_fold"/>
</dbReference>
<keyword evidence="1" id="KW-0732">Signal</keyword>
<evidence type="ECO:0000313" key="3">
    <source>
        <dbReference type="Proteomes" id="UP000330809"/>
    </source>
</evidence>
<feature type="signal peptide" evidence="1">
    <location>
        <begin position="1"/>
        <end position="19"/>
    </location>
</feature>
<evidence type="ECO:0000313" key="2">
    <source>
        <dbReference type="EMBL" id="VFB19921.1"/>
    </source>
</evidence>
<proteinExistence type="predicted"/>
<protein>
    <submittedName>
        <fullName evidence="2">P pilus assembly chaperone</fullName>
    </submittedName>
</protein>
<dbReference type="Proteomes" id="UP000330809">
    <property type="component" value="Unassembled WGS sequence"/>
</dbReference>
<organism evidence="2 3">
    <name type="scientific">Pseudomonas fragi</name>
    <dbReference type="NCBI Taxonomy" id="296"/>
    <lineage>
        <taxon>Bacteria</taxon>
        <taxon>Pseudomonadati</taxon>
        <taxon>Pseudomonadota</taxon>
        <taxon>Gammaproteobacteria</taxon>
        <taxon>Pseudomonadales</taxon>
        <taxon>Pseudomonadaceae</taxon>
        <taxon>Pseudomonas</taxon>
    </lineage>
</organism>
<gene>
    <name evidence="2" type="ORF">NCTC10754_02529</name>
</gene>
<sequence length="246" mass="27059">MKLASAILSLWGISLGAIAGPSINVGTVFDYMDGDKSTYLKRVYNGGGSTAFVRVSILEIVYKADGTSEEVPLKTQGNAAMRDGLIASPARLIIPASGTQGTRLLFKGIRDQERYFRVRFVPVVPEKEDEFALSTEETDVYKKTLSAGINVLAGYGTFFVVRPENAGFDTQINDTAQQYSVKNNGNTIMLLDEFKDCSVQNPLECEPVTKNHILPGRLFSFTKKAGRHYRFILIEGSNNKPMEVKG</sequence>
<evidence type="ECO:0000256" key="1">
    <source>
        <dbReference type="SAM" id="SignalP"/>
    </source>
</evidence>
<dbReference type="AlphaFoldDB" id="A0A266NNE5"/>
<accession>A0A266NNE5</accession>
<dbReference type="EMBL" id="CAACYJ010000035">
    <property type="protein sequence ID" value="VFB19921.1"/>
    <property type="molecule type" value="Genomic_DNA"/>
</dbReference>
<name>A0A266NNE5_PSEFR</name>
<reference evidence="2 3" key="1">
    <citation type="submission" date="2019-02" db="EMBL/GenBank/DDBJ databases">
        <authorList>
            <consortium name="Pathogen Informatics"/>
        </authorList>
    </citation>
    <scope>NUCLEOTIDE SEQUENCE [LARGE SCALE GENOMIC DNA]</scope>
    <source>
        <strain evidence="2 3">3012STDY7103891</strain>
    </source>
</reference>